<proteinExistence type="predicted"/>
<dbReference type="InterPro" id="IPR050534">
    <property type="entry name" value="Coronavir_polyprotein_1ab"/>
</dbReference>
<evidence type="ECO:0000256" key="4">
    <source>
        <dbReference type="ARBA" id="ARBA00022840"/>
    </source>
</evidence>
<dbReference type="GO" id="GO:0016787">
    <property type="term" value="F:hydrolase activity"/>
    <property type="evidence" value="ECO:0007669"/>
    <property type="project" value="UniProtKB-KW"/>
</dbReference>
<dbReference type="Gene3D" id="3.40.50.300">
    <property type="entry name" value="P-loop containing nucleotide triphosphate hydrolases"/>
    <property type="match status" value="1"/>
</dbReference>
<dbReference type="AlphaFoldDB" id="T1A0Q3"/>
<organism evidence="6">
    <name type="scientific">mine drainage metagenome</name>
    <dbReference type="NCBI Taxonomy" id="410659"/>
    <lineage>
        <taxon>unclassified sequences</taxon>
        <taxon>metagenomes</taxon>
        <taxon>ecological metagenomes</taxon>
    </lineage>
</organism>
<dbReference type="CDD" id="cd18808">
    <property type="entry name" value="SF1_C_Upf1"/>
    <property type="match status" value="1"/>
</dbReference>
<keyword evidence="4" id="KW-0067">ATP-binding</keyword>
<feature type="non-terminal residue" evidence="6">
    <location>
        <position position="1"/>
    </location>
</feature>
<dbReference type="InterPro" id="IPR047187">
    <property type="entry name" value="SF1_C_Upf1"/>
</dbReference>
<evidence type="ECO:0000313" key="6">
    <source>
        <dbReference type="EMBL" id="EQD35405.1"/>
    </source>
</evidence>
<keyword evidence="3" id="KW-0347">Helicase</keyword>
<dbReference type="InterPro" id="IPR041679">
    <property type="entry name" value="DNA2/NAM7-like_C"/>
</dbReference>
<sequence>RVGSSWRNEGEAAEIAGWLKRALPSLKQAYPGKKAGEIVAVITPLGAQAGGLRTAINEAIGSDADGMTIGTVHALQGAECPVVAFSLVQDPSLGSLFADRDGGHLMNVAVSRAKDSFILFGDRRALFGDPAAKRPVTMLGQWMAQHGERLYPRTVVVI</sequence>
<dbReference type="GO" id="GO:0005524">
    <property type="term" value="F:ATP binding"/>
    <property type="evidence" value="ECO:0007669"/>
    <property type="project" value="UniProtKB-KW"/>
</dbReference>
<dbReference type="PANTHER" id="PTHR43788:SF8">
    <property type="entry name" value="DNA-BINDING PROTEIN SMUBP-2"/>
    <property type="match status" value="1"/>
</dbReference>
<keyword evidence="2" id="KW-0378">Hydrolase</keyword>
<dbReference type="EMBL" id="AUZX01013500">
    <property type="protein sequence ID" value="EQD35405.1"/>
    <property type="molecule type" value="Genomic_DNA"/>
</dbReference>
<protein>
    <recommendedName>
        <fullName evidence="5">DNA2/NAM7 helicase-like C-terminal domain-containing protein</fullName>
    </recommendedName>
</protein>
<dbReference type="Pfam" id="PF13087">
    <property type="entry name" value="AAA_12"/>
    <property type="match status" value="1"/>
</dbReference>
<comment type="caution">
    <text evidence="6">The sequence shown here is derived from an EMBL/GenBank/DDBJ whole genome shotgun (WGS) entry which is preliminary data.</text>
</comment>
<reference evidence="6" key="1">
    <citation type="submission" date="2013-08" db="EMBL/GenBank/DDBJ databases">
        <authorList>
            <person name="Mendez C."/>
            <person name="Richter M."/>
            <person name="Ferrer M."/>
            <person name="Sanchez J."/>
        </authorList>
    </citation>
    <scope>NUCLEOTIDE SEQUENCE</scope>
</reference>
<evidence type="ECO:0000259" key="5">
    <source>
        <dbReference type="Pfam" id="PF13087"/>
    </source>
</evidence>
<dbReference type="GO" id="GO:0043139">
    <property type="term" value="F:5'-3' DNA helicase activity"/>
    <property type="evidence" value="ECO:0007669"/>
    <property type="project" value="TreeGrafter"/>
</dbReference>
<name>T1A0Q3_9ZZZZ</name>
<reference evidence="6" key="2">
    <citation type="journal article" date="2014" name="ISME J.">
        <title>Microbial stratification in low pH oxic and suboxic macroscopic growths along an acid mine drainage.</title>
        <authorList>
            <person name="Mendez-Garcia C."/>
            <person name="Mesa V."/>
            <person name="Sprenger R.R."/>
            <person name="Richter M."/>
            <person name="Diez M.S."/>
            <person name="Solano J."/>
            <person name="Bargiela R."/>
            <person name="Golyshina O.V."/>
            <person name="Manteca A."/>
            <person name="Ramos J.L."/>
            <person name="Gallego J.R."/>
            <person name="Llorente I."/>
            <person name="Martins Dos Santos V.A."/>
            <person name="Jensen O.N."/>
            <person name="Pelaez A.I."/>
            <person name="Sanchez J."/>
            <person name="Ferrer M."/>
        </authorList>
    </citation>
    <scope>NUCLEOTIDE SEQUENCE</scope>
</reference>
<dbReference type="SUPFAM" id="SSF52540">
    <property type="entry name" value="P-loop containing nucleoside triphosphate hydrolases"/>
    <property type="match status" value="1"/>
</dbReference>
<gene>
    <name evidence="6" type="ORF">B1A_18305</name>
</gene>
<keyword evidence="1" id="KW-0547">Nucleotide-binding</keyword>
<dbReference type="PANTHER" id="PTHR43788">
    <property type="entry name" value="DNA2/NAM7 HELICASE FAMILY MEMBER"/>
    <property type="match status" value="1"/>
</dbReference>
<dbReference type="InterPro" id="IPR027417">
    <property type="entry name" value="P-loop_NTPase"/>
</dbReference>
<evidence type="ECO:0000256" key="3">
    <source>
        <dbReference type="ARBA" id="ARBA00022806"/>
    </source>
</evidence>
<feature type="non-terminal residue" evidence="6">
    <location>
        <position position="158"/>
    </location>
</feature>
<evidence type="ECO:0000256" key="2">
    <source>
        <dbReference type="ARBA" id="ARBA00022801"/>
    </source>
</evidence>
<accession>T1A0Q3</accession>
<evidence type="ECO:0000256" key="1">
    <source>
        <dbReference type="ARBA" id="ARBA00022741"/>
    </source>
</evidence>
<feature type="domain" description="DNA2/NAM7 helicase-like C-terminal" evidence="5">
    <location>
        <begin position="4"/>
        <end position="123"/>
    </location>
</feature>